<evidence type="ECO:0000256" key="3">
    <source>
        <dbReference type="ARBA" id="ARBA00022840"/>
    </source>
</evidence>
<keyword evidence="3 6" id="KW-0067">ATP-binding</keyword>
<dbReference type="KEGG" id="mic:Mic7113_1639"/>
<name>K9WAV8_9CYAN</name>
<accession>K9WAV8</accession>
<dbReference type="InterPro" id="IPR017871">
    <property type="entry name" value="ABC_transporter-like_CS"/>
</dbReference>
<dbReference type="HOGENOM" id="CLU_000604_1_22_3"/>
<dbReference type="InterPro" id="IPR005670">
    <property type="entry name" value="PstB-like"/>
</dbReference>
<dbReference type="PROSITE" id="PS50893">
    <property type="entry name" value="ABC_TRANSPORTER_2"/>
    <property type="match status" value="1"/>
</dbReference>
<evidence type="ECO:0000313" key="7">
    <source>
        <dbReference type="Proteomes" id="UP000010471"/>
    </source>
</evidence>
<proteinExistence type="predicted"/>
<dbReference type="InterPro" id="IPR003593">
    <property type="entry name" value="AAA+_ATPase"/>
</dbReference>
<dbReference type="InterPro" id="IPR003439">
    <property type="entry name" value="ABC_transporter-like_ATP-bd"/>
</dbReference>
<dbReference type="AlphaFoldDB" id="K9WAV8"/>
<dbReference type="GO" id="GO:0005315">
    <property type="term" value="F:phosphate transmembrane transporter activity"/>
    <property type="evidence" value="ECO:0007669"/>
    <property type="project" value="InterPro"/>
</dbReference>
<evidence type="ECO:0000313" key="6">
    <source>
        <dbReference type="EMBL" id="AFZ17510.1"/>
    </source>
</evidence>
<dbReference type="EMBL" id="CP003630">
    <property type="protein sequence ID" value="AFZ17510.1"/>
    <property type="molecule type" value="Genomic_DNA"/>
</dbReference>
<feature type="domain" description="ABC transporter" evidence="5">
    <location>
        <begin position="46"/>
        <end position="291"/>
    </location>
</feature>
<evidence type="ECO:0000256" key="2">
    <source>
        <dbReference type="ARBA" id="ARBA00022741"/>
    </source>
</evidence>
<dbReference type="eggNOG" id="COG1117">
    <property type="taxonomic scope" value="Bacteria"/>
</dbReference>
<dbReference type="RefSeq" id="WP_015181666.1">
    <property type="nucleotide sequence ID" value="NC_019738.1"/>
</dbReference>
<dbReference type="Gene3D" id="3.40.50.300">
    <property type="entry name" value="P-loop containing nucleotide triphosphate hydrolases"/>
    <property type="match status" value="1"/>
</dbReference>
<dbReference type="Proteomes" id="UP000010471">
    <property type="component" value="Chromosome"/>
</dbReference>
<keyword evidence="7" id="KW-1185">Reference proteome</keyword>
<gene>
    <name evidence="6" type="ORF">Mic7113_1639</name>
</gene>
<evidence type="ECO:0000259" key="5">
    <source>
        <dbReference type="PROSITE" id="PS50893"/>
    </source>
</evidence>
<dbReference type="Pfam" id="PF00005">
    <property type="entry name" value="ABC_tran"/>
    <property type="match status" value="1"/>
</dbReference>
<dbReference type="InterPro" id="IPR027417">
    <property type="entry name" value="P-loop_NTPase"/>
</dbReference>
<dbReference type="GO" id="GO:0016020">
    <property type="term" value="C:membrane"/>
    <property type="evidence" value="ECO:0007669"/>
    <property type="project" value="InterPro"/>
</dbReference>
<dbReference type="PATRIC" id="fig|1173027.3.peg.1814"/>
<dbReference type="GO" id="GO:0005524">
    <property type="term" value="F:ATP binding"/>
    <property type="evidence" value="ECO:0007669"/>
    <property type="project" value="UniProtKB-KW"/>
</dbReference>
<dbReference type="PANTHER" id="PTHR43423">
    <property type="entry name" value="ABC TRANSPORTER I FAMILY MEMBER 17"/>
    <property type="match status" value="1"/>
</dbReference>
<sequence length="296" mass="32570">MDGSALVTSEDYTTLNTPEPIETIPNGNANGIHESPQFSDLPHPLIQTEQLSLHYGEKPIFADVTLPIHEGCITALVGPSGCGKTSFLSCLNRLTDLIPRCRVSGHIRMGLLNVLDAKIDAIALRRRVGMIFQKPNPFPLSIWKNLALPLREHGIKNREQVDQIIESTLEDVGLWDEVKDRLNAPALALSGGQQQRLCIARALVLKPEVLLLDEPCSALDPISSGVVEDLIARLRGRYTQLIVTHNLAQARRIADYAALFWVQDGVGRLIEYGCVQQMFEAPQEALTAAYVNGIRG</sequence>
<feature type="compositionally biased region" description="Polar residues" evidence="4">
    <location>
        <begin position="1"/>
        <end position="17"/>
    </location>
</feature>
<evidence type="ECO:0000256" key="4">
    <source>
        <dbReference type="SAM" id="MobiDB-lite"/>
    </source>
</evidence>
<dbReference type="STRING" id="1173027.Mic7113_1639"/>
<dbReference type="SMART" id="SM00382">
    <property type="entry name" value="AAA"/>
    <property type="match status" value="1"/>
</dbReference>
<protein>
    <submittedName>
        <fullName evidence="6">Phosphate ABC transporter ATP-binding protein, PhoT family</fullName>
    </submittedName>
</protein>
<dbReference type="PANTHER" id="PTHR43423:SF1">
    <property type="entry name" value="ABC TRANSPORTER I FAMILY MEMBER 17"/>
    <property type="match status" value="1"/>
</dbReference>
<dbReference type="SUPFAM" id="SSF52540">
    <property type="entry name" value="P-loop containing nucleoside triphosphate hydrolases"/>
    <property type="match status" value="1"/>
</dbReference>
<organism evidence="6 7">
    <name type="scientific">Allocoleopsis franciscana PCC 7113</name>
    <dbReference type="NCBI Taxonomy" id="1173027"/>
    <lineage>
        <taxon>Bacteria</taxon>
        <taxon>Bacillati</taxon>
        <taxon>Cyanobacteriota</taxon>
        <taxon>Cyanophyceae</taxon>
        <taxon>Coleofasciculales</taxon>
        <taxon>Coleofasciculaceae</taxon>
        <taxon>Allocoleopsis</taxon>
        <taxon>Allocoleopsis franciscana</taxon>
    </lineage>
</organism>
<evidence type="ECO:0000256" key="1">
    <source>
        <dbReference type="ARBA" id="ARBA00022448"/>
    </source>
</evidence>
<dbReference type="OrthoDB" id="9802185at2"/>
<keyword evidence="2" id="KW-0547">Nucleotide-binding</keyword>
<dbReference type="CDD" id="cd03260">
    <property type="entry name" value="ABC_PstB_phosphate_transporter"/>
    <property type="match status" value="1"/>
</dbReference>
<keyword evidence="1" id="KW-0813">Transport</keyword>
<reference evidence="6 7" key="1">
    <citation type="submission" date="2012-06" db="EMBL/GenBank/DDBJ databases">
        <title>Finished chromosome of genome of Microcoleus sp. PCC 7113.</title>
        <authorList>
            <consortium name="US DOE Joint Genome Institute"/>
            <person name="Gugger M."/>
            <person name="Coursin T."/>
            <person name="Rippka R."/>
            <person name="Tandeau De Marsac N."/>
            <person name="Huntemann M."/>
            <person name="Wei C.-L."/>
            <person name="Han J."/>
            <person name="Detter J.C."/>
            <person name="Han C."/>
            <person name="Tapia R."/>
            <person name="Chen A."/>
            <person name="Kyrpides N."/>
            <person name="Mavromatis K."/>
            <person name="Markowitz V."/>
            <person name="Szeto E."/>
            <person name="Ivanova N."/>
            <person name="Pagani I."/>
            <person name="Pati A."/>
            <person name="Goodwin L."/>
            <person name="Nordberg H.P."/>
            <person name="Cantor M.N."/>
            <person name="Hua S.X."/>
            <person name="Woyke T."/>
            <person name="Kerfeld C.A."/>
        </authorList>
    </citation>
    <scope>NUCLEOTIDE SEQUENCE [LARGE SCALE GENOMIC DNA]</scope>
    <source>
        <strain evidence="6 7">PCC 7113</strain>
    </source>
</reference>
<dbReference type="GO" id="GO:0016887">
    <property type="term" value="F:ATP hydrolysis activity"/>
    <property type="evidence" value="ECO:0007669"/>
    <property type="project" value="InterPro"/>
</dbReference>
<feature type="region of interest" description="Disordered" evidence="4">
    <location>
        <begin position="1"/>
        <end position="34"/>
    </location>
</feature>
<dbReference type="GO" id="GO:0035435">
    <property type="term" value="P:phosphate ion transmembrane transport"/>
    <property type="evidence" value="ECO:0007669"/>
    <property type="project" value="InterPro"/>
</dbReference>
<dbReference type="PROSITE" id="PS00211">
    <property type="entry name" value="ABC_TRANSPORTER_1"/>
    <property type="match status" value="1"/>
</dbReference>